<feature type="transmembrane region" description="Helical" evidence="7">
    <location>
        <begin position="107"/>
        <end position="125"/>
    </location>
</feature>
<name>A0A9Q7EZ29_9BACT</name>
<comment type="subcellular location">
    <subcellularLocation>
        <location evidence="1">Cell membrane</location>
        <topology evidence="1">Multi-pass membrane protein</topology>
    </subcellularLocation>
</comment>
<evidence type="ECO:0000256" key="3">
    <source>
        <dbReference type="ARBA" id="ARBA00022475"/>
    </source>
</evidence>
<dbReference type="EMBL" id="CP072943">
    <property type="protein sequence ID" value="QTX31782.1"/>
    <property type="molecule type" value="Genomic_DNA"/>
</dbReference>
<dbReference type="GO" id="GO:0005886">
    <property type="term" value="C:plasma membrane"/>
    <property type="evidence" value="ECO:0007669"/>
    <property type="project" value="UniProtKB-SubCell"/>
</dbReference>
<keyword evidence="4 7" id="KW-0812">Transmembrane</keyword>
<feature type="transmembrane region" description="Helical" evidence="7">
    <location>
        <begin position="164"/>
        <end position="183"/>
    </location>
</feature>
<feature type="transmembrane region" description="Helical" evidence="7">
    <location>
        <begin position="68"/>
        <end position="86"/>
    </location>
</feature>
<dbReference type="InterPro" id="IPR007182">
    <property type="entry name" value="MnhB"/>
</dbReference>
<dbReference type="Proteomes" id="UP000671879">
    <property type="component" value="Chromosome"/>
</dbReference>
<proteinExistence type="inferred from homology"/>
<sequence>MRGRDFQKLGALALALTLGGWLWRGVTLSPYQGITGPAARYILRTAEETGASNVVAAILFDYRGFDTLGEASVIYTTVCGVALLFAKRRYRRSSHGLSFIVKRGMALLVPFILLYASSIIVMGHLSPGGGFQGGAVMATVTVLFCVVYGSSFEAARVNPKVKETIESLGALLFLVVGLVGLWAGGEFLSNGAAGFHLGTRGHLFSGGTIPLLNVAVGMKVGAGLSTLFYSMVKILEDPTESSPEVPS</sequence>
<dbReference type="AlphaFoldDB" id="A0A9Q7EZ29"/>
<feature type="transmembrane region" description="Helical" evidence="7">
    <location>
        <begin position="203"/>
        <end position="229"/>
    </location>
</feature>
<keyword evidence="3" id="KW-1003">Cell membrane</keyword>
<keyword evidence="5 7" id="KW-1133">Transmembrane helix</keyword>
<evidence type="ECO:0000256" key="4">
    <source>
        <dbReference type="ARBA" id="ARBA00022692"/>
    </source>
</evidence>
<protein>
    <submittedName>
        <fullName evidence="10">Sodium:proton antiporter</fullName>
    </submittedName>
</protein>
<feature type="domain" description="MrpA C-terminal/MbhE" evidence="9">
    <location>
        <begin position="39"/>
        <end position="97"/>
    </location>
</feature>
<dbReference type="Pfam" id="PF20501">
    <property type="entry name" value="MbhE"/>
    <property type="match status" value="1"/>
</dbReference>
<evidence type="ECO:0000256" key="6">
    <source>
        <dbReference type="ARBA" id="ARBA00023136"/>
    </source>
</evidence>
<feature type="transmembrane region" description="Helical" evidence="7">
    <location>
        <begin position="131"/>
        <end position="152"/>
    </location>
</feature>
<organism evidence="10 11">
    <name type="scientific">Aminithiophilus ramosus</name>
    <dbReference type="NCBI Taxonomy" id="3029084"/>
    <lineage>
        <taxon>Bacteria</taxon>
        <taxon>Thermotogati</taxon>
        <taxon>Synergistota</taxon>
        <taxon>Synergistia</taxon>
        <taxon>Synergistales</taxon>
        <taxon>Aminithiophilaceae</taxon>
        <taxon>Aminithiophilus</taxon>
    </lineage>
</organism>
<dbReference type="PANTHER" id="PTHR33932:SF4">
    <property type="entry name" value="NA(+)_H(+) ANTIPORTER SUBUNIT B"/>
    <property type="match status" value="1"/>
</dbReference>
<comment type="similarity">
    <text evidence="2">Belongs to the CPA3 antiporters (TC 2.A.63) subunit B family.</text>
</comment>
<evidence type="ECO:0000313" key="11">
    <source>
        <dbReference type="Proteomes" id="UP000671879"/>
    </source>
</evidence>
<dbReference type="InterPro" id="IPR050622">
    <property type="entry name" value="CPA3_antiporter_subunitB"/>
</dbReference>
<dbReference type="RefSeq" id="WP_274372966.1">
    <property type="nucleotide sequence ID" value="NZ_CP072943.1"/>
</dbReference>
<dbReference type="PANTHER" id="PTHR33932">
    <property type="entry name" value="NA(+)/H(+) ANTIPORTER SUBUNIT B"/>
    <property type="match status" value="1"/>
</dbReference>
<gene>
    <name evidence="10" type="ORF">KAR29_10610</name>
</gene>
<reference evidence="11" key="1">
    <citation type="submission" date="2021-04" db="EMBL/GenBank/DDBJ databases">
        <title>A novel Synergistetes isolate from a pyrite-forming mixed culture.</title>
        <authorList>
            <person name="Bunk B."/>
            <person name="Sproer C."/>
            <person name="Spring S."/>
            <person name="Pester M."/>
        </authorList>
    </citation>
    <scope>NUCLEOTIDE SEQUENCE [LARGE SCALE GENOMIC DNA]</scope>
    <source>
        <strain evidence="11">J.5.4.2-T.3.5.2</strain>
    </source>
</reference>
<dbReference type="InterPro" id="IPR046806">
    <property type="entry name" value="MrpA_C/MbhE"/>
</dbReference>
<evidence type="ECO:0000259" key="9">
    <source>
        <dbReference type="Pfam" id="PF20501"/>
    </source>
</evidence>
<feature type="domain" description="Na+/H+ antiporter MnhB subunit-related protein" evidence="8">
    <location>
        <begin position="100"/>
        <end position="225"/>
    </location>
</feature>
<keyword evidence="11" id="KW-1185">Reference proteome</keyword>
<dbReference type="NCBIfam" id="NF006248">
    <property type="entry name" value="PRK08386.1"/>
    <property type="match status" value="1"/>
</dbReference>
<keyword evidence="6 7" id="KW-0472">Membrane</keyword>
<evidence type="ECO:0000256" key="7">
    <source>
        <dbReference type="SAM" id="Phobius"/>
    </source>
</evidence>
<evidence type="ECO:0000256" key="2">
    <source>
        <dbReference type="ARBA" id="ARBA00009425"/>
    </source>
</evidence>
<evidence type="ECO:0000256" key="5">
    <source>
        <dbReference type="ARBA" id="ARBA00022989"/>
    </source>
</evidence>
<evidence type="ECO:0000313" key="10">
    <source>
        <dbReference type="EMBL" id="QTX31782.1"/>
    </source>
</evidence>
<evidence type="ECO:0000259" key="8">
    <source>
        <dbReference type="Pfam" id="PF04039"/>
    </source>
</evidence>
<dbReference type="KEGG" id="aram:KAR29_10610"/>
<accession>A0A9Q7EZ29</accession>
<evidence type="ECO:0000256" key="1">
    <source>
        <dbReference type="ARBA" id="ARBA00004651"/>
    </source>
</evidence>
<dbReference type="Pfam" id="PF04039">
    <property type="entry name" value="MnhB"/>
    <property type="match status" value="1"/>
</dbReference>